<name>A0A9D4I0A7_DREPO</name>
<dbReference type="Proteomes" id="UP000828390">
    <property type="component" value="Unassembled WGS sequence"/>
</dbReference>
<dbReference type="EMBL" id="JAIWYP010000011">
    <property type="protein sequence ID" value="KAH3739448.1"/>
    <property type="molecule type" value="Genomic_DNA"/>
</dbReference>
<protein>
    <submittedName>
        <fullName evidence="1">Uncharacterized protein</fullName>
    </submittedName>
</protein>
<organism evidence="1 2">
    <name type="scientific">Dreissena polymorpha</name>
    <name type="common">Zebra mussel</name>
    <name type="synonym">Mytilus polymorpha</name>
    <dbReference type="NCBI Taxonomy" id="45954"/>
    <lineage>
        <taxon>Eukaryota</taxon>
        <taxon>Metazoa</taxon>
        <taxon>Spiralia</taxon>
        <taxon>Lophotrochozoa</taxon>
        <taxon>Mollusca</taxon>
        <taxon>Bivalvia</taxon>
        <taxon>Autobranchia</taxon>
        <taxon>Heteroconchia</taxon>
        <taxon>Euheterodonta</taxon>
        <taxon>Imparidentia</taxon>
        <taxon>Neoheterodontei</taxon>
        <taxon>Myida</taxon>
        <taxon>Dreissenoidea</taxon>
        <taxon>Dreissenidae</taxon>
        <taxon>Dreissena</taxon>
    </lineage>
</organism>
<evidence type="ECO:0000313" key="1">
    <source>
        <dbReference type="EMBL" id="KAH3739448.1"/>
    </source>
</evidence>
<comment type="caution">
    <text evidence="1">The sequence shown here is derived from an EMBL/GenBank/DDBJ whole genome shotgun (WGS) entry which is preliminary data.</text>
</comment>
<accession>A0A9D4I0A7</accession>
<keyword evidence="2" id="KW-1185">Reference proteome</keyword>
<reference evidence="1" key="2">
    <citation type="submission" date="2020-11" db="EMBL/GenBank/DDBJ databases">
        <authorList>
            <person name="McCartney M.A."/>
            <person name="Auch B."/>
            <person name="Kono T."/>
            <person name="Mallez S."/>
            <person name="Becker A."/>
            <person name="Gohl D.M."/>
            <person name="Silverstein K.A.T."/>
            <person name="Koren S."/>
            <person name="Bechman K.B."/>
            <person name="Herman A."/>
            <person name="Abrahante J.E."/>
            <person name="Garbe J."/>
        </authorList>
    </citation>
    <scope>NUCLEOTIDE SEQUENCE</scope>
    <source>
        <strain evidence="1">Duluth1</strain>
        <tissue evidence="1">Whole animal</tissue>
    </source>
</reference>
<reference evidence="1" key="1">
    <citation type="journal article" date="2019" name="bioRxiv">
        <title>The Genome of the Zebra Mussel, Dreissena polymorpha: A Resource for Invasive Species Research.</title>
        <authorList>
            <person name="McCartney M.A."/>
            <person name="Auch B."/>
            <person name="Kono T."/>
            <person name="Mallez S."/>
            <person name="Zhang Y."/>
            <person name="Obille A."/>
            <person name="Becker A."/>
            <person name="Abrahante J.E."/>
            <person name="Garbe J."/>
            <person name="Badalamenti J.P."/>
            <person name="Herman A."/>
            <person name="Mangelson H."/>
            <person name="Liachko I."/>
            <person name="Sullivan S."/>
            <person name="Sone E.D."/>
            <person name="Koren S."/>
            <person name="Silverstein K.A.T."/>
            <person name="Beckman K.B."/>
            <person name="Gohl D.M."/>
        </authorList>
    </citation>
    <scope>NUCLEOTIDE SEQUENCE</scope>
    <source>
        <strain evidence="1">Duluth1</strain>
        <tissue evidence="1">Whole animal</tissue>
    </source>
</reference>
<proteinExistence type="predicted"/>
<sequence>MMLVSAINTSIDRKLFNLRSLCAKNKDTISDVMFANDCGLNTVSEADMQRCVDMFSCTTLVLLSAQKRRTSSISPRQDSLTFSPIFLSVVRDSKQWIASFILVADYDSMSPLIIKCKAA</sequence>
<dbReference type="AlphaFoldDB" id="A0A9D4I0A7"/>
<evidence type="ECO:0000313" key="2">
    <source>
        <dbReference type="Proteomes" id="UP000828390"/>
    </source>
</evidence>
<gene>
    <name evidence="1" type="ORF">DPMN_046100</name>
</gene>